<dbReference type="PANTHER" id="PTHR46521:SF4">
    <property type="entry name" value="SUCROSE-PHOSPHATASE 2-RELATED"/>
    <property type="match status" value="1"/>
</dbReference>
<dbReference type="Proteomes" id="UP000501812">
    <property type="component" value="Chromosome"/>
</dbReference>
<evidence type="ECO:0000259" key="2">
    <source>
        <dbReference type="Pfam" id="PF05116"/>
    </source>
</evidence>
<protein>
    <submittedName>
        <fullName evidence="3">HAD-IIB family hydrolase</fullName>
    </submittedName>
</protein>
<dbReference type="Gene3D" id="3.90.1070.10">
    <property type="match status" value="1"/>
</dbReference>
<dbReference type="RefSeq" id="WP_169452754.1">
    <property type="nucleotide sequence ID" value="NZ_CP051774.1"/>
</dbReference>
<dbReference type="SFLD" id="SFLDS00003">
    <property type="entry name" value="Haloacid_Dehalogenase"/>
    <property type="match status" value="1"/>
</dbReference>
<keyword evidence="4" id="KW-1185">Reference proteome</keyword>
<dbReference type="Pfam" id="PF05116">
    <property type="entry name" value="S6PP"/>
    <property type="match status" value="1"/>
</dbReference>
<dbReference type="InterPro" id="IPR006379">
    <property type="entry name" value="HAD-SF_hydro_IIB"/>
</dbReference>
<proteinExistence type="predicted"/>
<organism evidence="3 4">
    <name type="scientific">Luteolibacter luteus</name>
    <dbReference type="NCBI Taxonomy" id="2728835"/>
    <lineage>
        <taxon>Bacteria</taxon>
        <taxon>Pseudomonadati</taxon>
        <taxon>Verrucomicrobiota</taxon>
        <taxon>Verrucomicrobiia</taxon>
        <taxon>Verrucomicrobiales</taxon>
        <taxon>Verrucomicrobiaceae</taxon>
        <taxon>Luteolibacter</taxon>
    </lineage>
</organism>
<dbReference type="SUPFAM" id="SSF56784">
    <property type="entry name" value="HAD-like"/>
    <property type="match status" value="1"/>
</dbReference>
<feature type="domain" description="Sucrose phosphatase-like" evidence="2">
    <location>
        <begin position="8"/>
        <end position="234"/>
    </location>
</feature>
<sequence length="244" mass="26747">MEETRSRQWLLVSDLDGTLTGHDGGVSSLSELGVRVALVLNSSRPRASVLRTLALLPTGLKIDGLITAMGTEVMVDGVDRNDWTEKFRGWDRRPVDAFMESVGMLPHRPEHQGVYKASYHVPAERWQEFRRRVLDLVPASVVVTSGESDFDVLPAAAGKDKATAWVARLMGFDPSRVIVAGDSGNDVDMFNAARMAIAVSNSRHELIDRVNPAKTYFASQPSALGVIEGLRHWGALPDGKEEAR</sequence>
<gene>
    <name evidence="3" type="ORF">HHL09_01620</name>
</gene>
<dbReference type="SFLD" id="SFLDG01140">
    <property type="entry name" value="C2.B:_Phosphomannomutase_and_P"/>
    <property type="match status" value="1"/>
</dbReference>
<dbReference type="InterPro" id="IPR036412">
    <property type="entry name" value="HAD-like_sf"/>
</dbReference>
<name>A0A858REE0_9BACT</name>
<dbReference type="InterPro" id="IPR023214">
    <property type="entry name" value="HAD_sf"/>
</dbReference>
<evidence type="ECO:0000313" key="4">
    <source>
        <dbReference type="Proteomes" id="UP000501812"/>
    </source>
</evidence>
<dbReference type="SFLD" id="SFLDG01141">
    <property type="entry name" value="C2.B.1:_Sucrose_Phosphatase_Li"/>
    <property type="match status" value="1"/>
</dbReference>
<dbReference type="GO" id="GO:0016791">
    <property type="term" value="F:phosphatase activity"/>
    <property type="evidence" value="ECO:0007669"/>
    <property type="project" value="UniProtKB-ARBA"/>
</dbReference>
<reference evidence="3 4" key="1">
    <citation type="submission" date="2020-04" db="EMBL/GenBank/DDBJ databases">
        <title>Luteolibacter sp. G-1-1-1 isolated from soil.</title>
        <authorList>
            <person name="Dahal R.H."/>
        </authorList>
    </citation>
    <scope>NUCLEOTIDE SEQUENCE [LARGE SCALE GENOMIC DNA]</scope>
    <source>
        <strain evidence="3 4">G-1-1-1</strain>
    </source>
</reference>
<keyword evidence="1 3" id="KW-0378">Hydrolase</keyword>
<evidence type="ECO:0000256" key="1">
    <source>
        <dbReference type="ARBA" id="ARBA00022801"/>
    </source>
</evidence>
<dbReference type="InterPro" id="IPR006380">
    <property type="entry name" value="SPP-like_dom"/>
</dbReference>
<accession>A0A858REE0</accession>
<dbReference type="NCBIfam" id="TIGR01484">
    <property type="entry name" value="HAD-SF-IIB"/>
    <property type="match status" value="1"/>
</dbReference>
<dbReference type="EMBL" id="CP051774">
    <property type="protein sequence ID" value="QJE94533.1"/>
    <property type="molecule type" value="Genomic_DNA"/>
</dbReference>
<dbReference type="KEGG" id="luo:HHL09_01620"/>
<dbReference type="InterPro" id="IPR051518">
    <property type="entry name" value="Sucrose_Phosphatase"/>
</dbReference>
<evidence type="ECO:0000313" key="3">
    <source>
        <dbReference type="EMBL" id="QJE94533.1"/>
    </source>
</evidence>
<dbReference type="Gene3D" id="3.40.50.1000">
    <property type="entry name" value="HAD superfamily/HAD-like"/>
    <property type="match status" value="1"/>
</dbReference>
<dbReference type="PANTHER" id="PTHR46521">
    <property type="entry name" value="SUCROSE-PHOSPHATASE 2-RELATED"/>
    <property type="match status" value="1"/>
</dbReference>
<dbReference type="AlphaFoldDB" id="A0A858REE0"/>